<organism evidence="3 4">
    <name type="scientific">Dinoponera quadriceps</name>
    <name type="common">South American ant</name>
    <dbReference type="NCBI Taxonomy" id="609295"/>
    <lineage>
        <taxon>Eukaryota</taxon>
        <taxon>Metazoa</taxon>
        <taxon>Ecdysozoa</taxon>
        <taxon>Arthropoda</taxon>
        <taxon>Hexapoda</taxon>
        <taxon>Insecta</taxon>
        <taxon>Pterygota</taxon>
        <taxon>Neoptera</taxon>
        <taxon>Endopterygota</taxon>
        <taxon>Hymenoptera</taxon>
        <taxon>Apocrita</taxon>
        <taxon>Aculeata</taxon>
        <taxon>Formicoidea</taxon>
        <taxon>Formicidae</taxon>
        <taxon>Ponerinae</taxon>
        <taxon>Ponerini</taxon>
        <taxon>Dinoponera</taxon>
    </lineage>
</organism>
<name>A0A6P3WVD1_DINQU</name>
<dbReference type="KEGG" id="dqu:106742037"/>
<evidence type="ECO:0000256" key="1">
    <source>
        <dbReference type="SAM" id="Coils"/>
    </source>
</evidence>
<protein>
    <submittedName>
        <fullName evidence="4">Uncharacterized protein LOC106742037</fullName>
    </submittedName>
</protein>
<dbReference type="Proteomes" id="UP000515204">
    <property type="component" value="Unplaced"/>
</dbReference>
<accession>A0A6P3WVD1</accession>
<feature type="compositionally biased region" description="Polar residues" evidence="2">
    <location>
        <begin position="181"/>
        <end position="192"/>
    </location>
</feature>
<proteinExistence type="predicted"/>
<dbReference type="OrthoDB" id="7549823at2759"/>
<dbReference type="GeneID" id="106742037"/>
<evidence type="ECO:0000313" key="4">
    <source>
        <dbReference type="RefSeq" id="XP_014470108.1"/>
    </source>
</evidence>
<gene>
    <name evidence="4" type="primary">LOC106742037</name>
</gene>
<keyword evidence="1" id="KW-0175">Coiled coil</keyword>
<dbReference type="RefSeq" id="XP_014470108.1">
    <property type="nucleotide sequence ID" value="XM_014614622.1"/>
</dbReference>
<evidence type="ECO:0000256" key="2">
    <source>
        <dbReference type="SAM" id="MobiDB-lite"/>
    </source>
</evidence>
<sequence length="192" mass="21986">MEDIERCIRISQQKRLLNQRKLQSLDKEPNEHTEMLKQLQELQRNTQQCKENITKHLNMIRTHKHTIYKIVHSSEHISGLPVPHNNAQDVKTMFAEAIHFLNNIGDTYETLNNVKKKDIDPSELVEAVTMCTQAVGNELYQTRCRIAQLETLKDNISVLQQHILNSSCSNNSDETMGLTMSGESTDSASTIK</sequence>
<dbReference type="AlphaFoldDB" id="A0A6P3WVD1"/>
<reference evidence="4" key="1">
    <citation type="submission" date="2025-08" db="UniProtKB">
        <authorList>
            <consortium name="RefSeq"/>
        </authorList>
    </citation>
    <scope>IDENTIFICATION</scope>
</reference>
<feature type="region of interest" description="Disordered" evidence="2">
    <location>
        <begin position="170"/>
        <end position="192"/>
    </location>
</feature>
<evidence type="ECO:0000313" key="3">
    <source>
        <dbReference type="Proteomes" id="UP000515204"/>
    </source>
</evidence>
<feature type="coiled-coil region" evidence="1">
    <location>
        <begin position="32"/>
        <end position="59"/>
    </location>
</feature>
<keyword evidence="3" id="KW-1185">Reference proteome</keyword>